<accession>A0A6V7USW5</accession>
<evidence type="ECO:0000313" key="1">
    <source>
        <dbReference type="EMBL" id="CAD2165152.1"/>
    </source>
</evidence>
<sequence length="49" mass="5926">MMILHNKDEQIKNNDILFFWKSVSKCSQKNVGFNNYNIDFHINEFTLMD</sequence>
<evidence type="ECO:0000313" key="2">
    <source>
        <dbReference type="Proteomes" id="UP000580250"/>
    </source>
</evidence>
<organism evidence="1 2">
    <name type="scientific">Meloidogyne enterolobii</name>
    <name type="common">Root-knot nematode worm</name>
    <name type="synonym">Meloidogyne mayaguensis</name>
    <dbReference type="NCBI Taxonomy" id="390850"/>
    <lineage>
        <taxon>Eukaryota</taxon>
        <taxon>Metazoa</taxon>
        <taxon>Ecdysozoa</taxon>
        <taxon>Nematoda</taxon>
        <taxon>Chromadorea</taxon>
        <taxon>Rhabditida</taxon>
        <taxon>Tylenchina</taxon>
        <taxon>Tylenchomorpha</taxon>
        <taxon>Tylenchoidea</taxon>
        <taxon>Meloidogynidae</taxon>
        <taxon>Meloidogyninae</taxon>
        <taxon>Meloidogyne</taxon>
    </lineage>
</organism>
<proteinExistence type="predicted"/>
<dbReference type="AlphaFoldDB" id="A0A6V7USW5"/>
<reference evidence="1 2" key="1">
    <citation type="submission" date="2020-08" db="EMBL/GenBank/DDBJ databases">
        <authorList>
            <person name="Koutsovoulos G."/>
            <person name="Danchin GJ E."/>
        </authorList>
    </citation>
    <scope>NUCLEOTIDE SEQUENCE [LARGE SCALE GENOMIC DNA]</scope>
</reference>
<comment type="caution">
    <text evidence="1">The sequence shown here is derived from an EMBL/GenBank/DDBJ whole genome shotgun (WGS) entry which is preliminary data.</text>
</comment>
<dbReference type="EMBL" id="CAJEWN010000108">
    <property type="protein sequence ID" value="CAD2165152.1"/>
    <property type="molecule type" value="Genomic_DNA"/>
</dbReference>
<protein>
    <submittedName>
        <fullName evidence="1">Uncharacterized protein</fullName>
    </submittedName>
</protein>
<gene>
    <name evidence="1" type="ORF">MENT_LOCUS16997</name>
</gene>
<name>A0A6V7USW5_MELEN</name>
<dbReference type="Proteomes" id="UP000580250">
    <property type="component" value="Unassembled WGS sequence"/>
</dbReference>